<dbReference type="PROSITE" id="PS51257">
    <property type="entry name" value="PROKAR_LIPOPROTEIN"/>
    <property type="match status" value="1"/>
</dbReference>
<evidence type="ECO:0000256" key="1">
    <source>
        <dbReference type="SAM" id="SignalP"/>
    </source>
</evidence>
<gene>
    <name evidence="2" type="ORF">ACFQ2T_05665</name>
</gene>
<keyword evidence="3" id="KW-1185">Reference proteome</keyword>
<protein>
    <submittedName>
        <fullName evidence="2">Uncharacterized protein</fullName>
    </submittedName>
</protein>
<dbReference type="Proteomes" id="UP001597206">
    <property type="component" value="Unassembled WGS sequence"/>
</dbReference>
<sequence length="242" mass="26092">MKTHLKVLTVALVIFISGCATAPQTPVAFSNSAISNNQRIGIAMTALPKIDTQFPGADCLLCLAAASIANSSLTKHTQTLTYDTLPTVKEQLAVLLKKKGADVFVIDEALNVKDLKSSGAKGDKVATKDFSSFKQKYNINKLVVIEINSLGFVRTYASYIPTSDPKGNLQGVGYMVNLADNTYDWYLPVSVTKSAESNWDEPTTFPGLTNAYFQAMEIGKDSFLSPFSGNMITSTIAPTVTK</sequence>
<feature type="chain" id="PRO_5046322292" evidence="1">
    <location>
        <begin position="23"/>
        <end position="242"/>
    </location>
</feature>
<accession>A0ABW3PDW2</accession>
<organism evidence="2 3">
    <name type="scientific">Methylophilus flavus</name>
    <dbReference type="NCBI Taxonomy" id="640084"/>
    <lineage>
        <taxon>Bacteria</taxon>
        <taxon>Pseudomonadati</taxon>
        <taxon>Pseudomonadota</taxon>
        <taxon>Betaproteobacteria</taxon>
        <taxon>Nitrosomonadales</taxon>
        <taxon>Methylophilaceae</taxon>
        <taxon>Methylophilus</taxon>
    </lineage>
</organism>
<name>A0ABW3PDW2_9PROT</name>
<feature type="signal peptide" evidence="1">
    <location>
        <begin position="1"/>
        <end position="22"/>
    </location>
</feature>
<keyword evidence="1" id="KW-0732">Signal</keyword>
<proteinExistence type="predicted"/>
<evidence type="ECO:0000313" key="2">
    <source>
        <dbReference type="EMBL" id="MFD1121982.1"/>
    </source>
</evidence>
<dbReference type="EMBL" id="JBHTLN010000001">
    <property type="protein sequence ID" value="MFD1121982.1"/>
    <property type="molecule type" value="Genomic_DNA"/>
</dbReference>
<comment type="caution">
    <text evidence="2">The sequence shown here is derived from an EMBL/GenBank/DDBJ whole genome shotgun (WGS) entry which is preliminary data.</text>
</comment>
<evidence type="ECO:0000313" key="3">
    <source>
        <dbReference type="Proteomes" id="UP001597206"/>
    </source>
</evidence>
<reference evidence="3" key="1">
    <citation type="journal article" date="2019" name="Int. J. Syst. Evol. Microbiol.">
        <title>The Global Catalogue of Microorganisms (GCM) 10K type strain sequencing project: providing services to taxonomists for standard genome sequencing and annotation.</title>
        <authorList>
            <consortium name="The Broad Institute Genomics Platform"/>
            <consortium name="The Broad Institute Genome Sequencing Center for Infectious Disease"/>
            <person name="Wu L."/>
            <person name="Ma J."/>
        </authorList>
    </citation>
    <scope>NUCLEOTIDE SEQUENCE [LARGE SCALE GENOMIC DNA]</scope>
    <source>
        <strain evidence="3">CCUG 58411</strain>
    </source>
</reference>
<dbReference type="RefSeq" id="WP_379031674.1">
    <property type="nucleotide sequence ID" value="NZ_JBHTLN010000001.1"/>
</dbReference>